<feature type="domain" description="Chorismate-utilising enzyme C-terminal" evidence="6">
    <location>
        <begin position="140"/>
        <end position="379"/>
    </location>
</feature>
<dbReference type="Gene3D" id="3.60.120.10">
    <property type="entry name" value="Anthranilate synthase"/>
    <property type="match status" value="1"/>
</dbReference>
<proteinExistence type="inferred from homology"/>
<evidence type="ECO:0000256" key="5">
    <source>
        <dbReference type="ARBA" id="ARBA00041564"/>
    </source>
</evidence>
<comment type="similarity">
    <text evidence="2">Belongs to the isochorismate synthase family.</text>
</comment>
<dbReference type="InterPro" id="IPR005801">
    <property type="entry name" value="ADC_synthase"/>
</dbReference>
<dbReference type="PANTHER" id="PTHR42839:SF2">
    <property type="entry name" value="ISOCHORISMATE SYNTHASE ENTC"/>
    <property type="match status" value="1"/>
</dbReference>
<evidence type="ECO:0000256" key="2">
    <source>
        <dbReference type="ARBA" id="ARBA00005297"/>
    </source>
</evidence>
<organism evidence="7 8">
    <name type="scientific">Acrocarpospora pleiomorpha</name>
    <dbReference type="NCBI Taxonomy" id="90975"/>
    <lineage>
        <taxon>Bacteria</taxon>
        <taxon>Bacillati</taxon>
        <taxon>Actinomycetota</taxon>
        <taxon>Actinomycetes</taxon>
        <taxon>Streptosporangiales</taxon>
        <taxon>Streptosporangiaceae</taxon>
        <taxon>Acrocarpospora</taxon>
    </lineage>
</organism>
<dbReference type="InterPro" id="IPR004561">
    <property type="entry name" value="IsoChor_synthase"/>
</dbReference>
<protein>
    <recommendedName>
        <fullName evidence="3">isochorismate synthase</fullName>
        <ecNumber evidence="3">5.4.4.2</ecNumber>
    </recommendedName>
    <alternativeName>
        <fullName evidence="5">Isochorismate mutase</fullName>
    </alternativeName>
</protein>
<dbReference type="EMBL" id="BLAF01000022">
    <property type="protein sequence ID" value="GES21260.1"/>
    <property type="molecule type" value="Genomic_DNA"/>
</dbReference>
<dbReference type="OrthoDB" id="9806579at2"/>
<reference evidence="7 8" key="1">
    <citation type="submission" date="2019-10" db="EMBL/GenBank/DDBJ databases">
        <title>Whole genome shotgun sequence of Acrocarpospora pleiomorpha NBRC 16267.</title>
        <authorList>
            <person name="Ichikawa N."/>
            <person name="Kimura A."/>
            <person name="Kitahashi Y."/>
            <person name="Komaki H."/>
            <person name="Oguchi A."/>
        </authorList>
    </citation>
    <scope>NUCLEOTIDE SEQUENCE [LARGE SCALE GENOMIC DNA]</scope>
    <source>
        <strain evidence="7 8">NBRC 16267</strain>
    </source>
</reference>
<dbReference type="PANTHER" id="PTHR42839">
    <property type="entry name" value="ISOCHORISMATE SYNTHASE ENTC"/>
    <property type="match status" value="1"/>
</dbReference>
<dbReference type="RefSeq" id="WP_155346263.1">
    <property type="nucleotide sequence ID" value="NZ_BAAAHM010000014.1"/>
</dbReference>
<dbReference type="Proteomes" id="UP000377595">
    <property type="component" value="Unassembled WGS sequence"/>
</dbReference>
<evidence type="ECO:0000259" key="6">
    <source>
        <dbReference type="Pfam" id="PF00425"/>
    </source>
</evidence>
<name>A0A5M3XJY7_9ACTN</name>
<dbReference type="Pfam" id="PF00425">
    <property type="entry name" value="Chorismate_bind"/>
    <property type="match status" value="1"/>
</dbReference>
<evidence type="ECO:0000256" key="4">
    <source>
        <dbReference type="ARBA" id="ARBA00023235"/>
    </source>
</evidence>
<dbReference type="NCBIfam" id="TIGR00543">
    <property type="entry name" value="isochor_syn"/>
    <property type="match status" value="1"/>
</dbReference>
<comment type="catalytic activity">
    <reaction evidence="1">
        <text>chorismate = isochorismate</text>
        <dbReference type="Rhea" id="RHEA:18985"/>
        <dbReference type="ChEBI" id="CHEBI:29748"/>
        <dbReference type="ChEBI" id="CHEBI:29780"/>
        <dbReference type="EC" id="5.4.4.2"/>
    </reaction>
</comment>
<keyword evidence="4" id="KW-0413">Isomerase</keyword>
<evidence type="ECO:0000256" key="3">
    <source>
        <dbReference type="ARBA" id="ARBA00012824"/>
    </source>
</evidence>
<dbReference type="AlphaFoldDB" id="A0A5M3XJY7"/>
<evidence type="ECO:0000313" key="7">
    <source>
        <dbReference type="EMBL" id="GES21260.1"/>
    </source>
</evidence>
<sequence>MELVRTVKIDDPGSLLEVAPHAGATLWLRGGDGMVAWGEAARFEISGPDRFDLARRWWRRFTAASRISDEVERPGSGPIMFGSFTFDDGPGTSVLIVPRVVIGRRDGIAWKTTVGDPEEPPRVPWARLPHVDWRSEPGARARWHSAVSQAVQDIKADRLEKVVLARDVRGRLAGSFDPRSAVARLTERFPSCWAFAVDGLIGASPELLAHRVGRDVTSLVLAGTAWPGGAHTLVTPKNSVEHSLAADSAIAVLEQYCDTLDVPTPHVLRLANVTHLATMITGTLRGNTDALALAGRLHPTAAVCGTPTHPARELLRSLEGLDRDRYAAPVGWQDSRGDGEWCIALRCARVSGQELRLFAGCGIVAGSSPAAEWQETEAKLGAVRDIFGVREAVGSF</sequence>
<dbReference type="InterPro" id="IPR015890">
    <property type="entry name" value="Chorismate_C"/>
</dbReference>
<dbReference type="EC" id="5.4.4.2" evidence="3"/>
<evidence type="ECO:0000313" key="8">
    <source>
        <dbReference type="Proteomes" id="UP000377595"/>
    </source>
</evidence>
<evidence type="ECO:0000256" key="1">
    <source>
        <dbReference type="ARBA" id="ARBA00000799"/>
    </source>
</evidence>
<gene>
    <name evidence="7" type="ORF">Aple_041560</name>
</gene>
<keyword evidence="8" id="KW-1185">Reference proteome</keyword>
<accession>A0A5M3XJY7</accession>
<comment type="caution">
    <text evidence="7">The sequence shown here is derived from an EMBL/GenBank/DDBJ whole genome shotgun (WGS) entry which is preliminary data.</text>
</comment>
<dbReference type="SUPFAM" id="SSF56322">
    <property type="entry name" value="ADC synthase"/>
    <property type="match status" value="1"/>
</dbReference>
<dbReference type="GO" id="GO:0008909">
    <property type="term" value="F:isochorismate synthase activity"/>
    <property type="evidence" value="ECO:0007669"/>
    <property type="project" value="UniProtKB-EC"/>
</dbReference>